<evidence type="ECO:0000313" key="3">
    <source>
        <dbReference type="Proteomes" id="UP000019450"/>
    </source>
</evidence>
<dbReference type="KEGG" id="hcr:X271_00311"/>
<evidence type="ECO:0000313" key="2">
    <source>
        <dbReference type="EMBL" id="AHK22417.1"/>
    </source>
</evidence>
<feature type="transmembrane region" description="Helical" evidence="1">
    <location>
        <begin position="315"/>
        <end position="339"/>
    </location>
</feature>
<dbReference type="HOGENOM" id="CLU_803357_0_0_14"/>
<accession>W8GJM1</accession>
<gene>
    <name evidence="2" type="ORF">X271_00311</name>
</gene>
<keyword evidence="3" id="KW-1185">Reference proteome</keyword>
<feature type="transmembrane region" description="Helical" evidence="1">
    <location>
        <begin position="94"/>
        <end position="121"/>
    </location>
</feature>
<feature type="transmembrane region" description="Helical" evidence="1">
    <location>
        <begin position="55"/>
        <end position="73"/>
    </location>
</feature>
<proteinExistence type="predicted"/>
<dbReference type="Proteomes" id="UP000019450">
    <property type="component" value="Chromosome"/>
</dbReference>
<name>W8GJM1_9MOLU</name>
<dbReference type="AlphaFoldDB" id="W8GJM1"/>
<reference evidence="2 3" key="1">
    <citation type="journal article" date="2014" name="Genome Biol. Evol.">
        <title>Phylogenomics of "Candidatus Hepatoplasma crinochetorum," a Lineage of Mollicutes Associated with Noninsect Arthropods.</title>
        <authorList>
            <person name="Leclercq S."/>
            <person name="Dittmer J."/>
            <person name="Bouchon D."/>
            <person name="Cordaux R."/>
        </authorList>
    </citation>
    <scope>NUCLEOTIDE SEQUENCE [LARGE SCALE GENOMIC DNA]</scope>
    <source>
        <strain evidence="2 3">Av</strain>
    </source>
</reference>
<feature type="transmembrane region" description="Helical" evidence="1">
    <location>
        <begin position="21"/>
        <end position="43"/>
    </location>
</feature>
<evidence type="ECO:0000256" key="1">
    <source>
        <dbReference type="SAM" id="Phobius"/>
    </source>
</evidence>
<sequence>MNKNSRNINWINLTSFYFNKMVLSIWFYIFLIFVPLMISISFYTILPAFLTINDIFAFTIVLNVLIFYGILFFNFRRSHFYPLVKQKFKSKLFIYIPLFLNLIIVSIITFLITLFITFIFMQLDWMAIANWTNADHYYEIKDISDYRWGILIYYIAIIFFITFMLAFLIQAISRSFNSYILISIFLFVFFFFFSGVLEITIFLNPVPSNNPDDLLYSYDPVNRVITFKPYFDYNDPYFIEKEFFRTFTFRNFLEMINPYYWITKWGQFDIFIDNYRITTIMLPGIGLPNDQLIINASDPNTWVLLKYQMFSFKSLLWSCYLFLPYFFILFYGFLGIIILKVKKIYHN</sequence>
<dbReference type="STRING" id="1427984.X271_00311"/>
<protein>
    <submittedName>
        <fullName evidence="2">Uncharacterized protein</fullName>
    </submittedName>
</protein>
<feature type="transmembrane region" description="Helical" evidence="1">
    <location>
        <begin position="151"/>
        <end position="172"/>
    </location>
</feature>
<organism evidence="2 3">
    <name type="scientific">Candidatus Hepatoplasma crinochetorum Av</name>
    <dbReference type="NCBI Taxonomy" id="1427984"/>
    <lineage>
        <taxon>Bacteria</taxon>
        <taxon>Bacillati</taxon>
        <taxon>Mycoplasmatota</taxon>
        <taxon>Mollicutes</taxon>
        <taxon>Candidatus Hepatoplasmataceae</taxon>
        <taxon>Candidatus Hepatoplasma</taxon>
    </lineage>
</organism>
<keyword evidence="1" id="KW-1133">Transmembrane helix</keyword>
<keyword evidence="1" id="KW-0472">Membrane</keyword>
<keyword evidence="1" id="KW-0812">Transmembrane</keyword>
<feature type="transmembrane region" description="Helical" evidence="1">
    <location>
        <begin position="179"/>
        <end position="203"/>
    </location>
</feature>
<dbReference type="EMBL" id="CP006932">
    <property type="protein sequence ID" value="AHK22417.1"/>
    <property type="molecule type" value="Genomic_DNA"/>
</dbReference>
<dbReference type="RefSeq" id="WP_025208714.1">
    <property type="nucleotide sequence ID" value="NZ_CP006932.1"/>
</dbReference>